<dbReference type="Gene3D" id="3.30.1200.10">
    <property type="entry name" value="YggU-like"/>
    <property type="match status" value="1"/>
</dbReference>
<accession>A0A1F6DZM8</accession>
<dbReference type="InterPro" id="IPR036591">
    <property type="entry name" value="YggU-like_sf"/>
</dbReference>
<dbReference type="SUPFAM" id="SSF69786">
    <property type="entry name" value="YggU-like"/>
    <property type="match status" value="1"/>
</dbReference>
<dbReference type="AlphaFoldDB" id="A0A1F6DZM8"/>
<comment type="caution">
    <text evidence="2">The sequence shown here is derived from an EMBL/GenBank/DDBJ whole genome shotgun (WGS) entry which is preliminary data.</text>
</comment>
<evidence type="ECO:0000313" key="2">
    <source>
        <dbReference type="EMBL" id="OGG66895.1"/>
    </source>
</evidence>
<gene>
    <name evidence="2" type="ORF">A3C21_00575</name>
</gene>
<dbReference type="Pfam" id="PF02594">
    <property type="entry name" value="DUF167"/>
    <property type="match status" value="1"/>
</dbReference>
<protein>
    <submittedName>
        <fullName evidence="2">Uncharacterized protein</fullName>
    </submittedName>
</protein>
<dbReference type="NCBIfam" id="TIGR00251">
    <property type="entry name" value="DUF167 family protein"/>
    <property type="match status" value="1"/>
</dbReference>
<dbReference type="InterPro" id="IPR003746">
    <property type="entry name" value="DUF167"/>
</dbReference>
<reference evidence="2 3" key="1">
    <citation type="journal article" date="2016" name="Nat. Commun.">
        <title>Thousands of microbial genomes shed light on interconnected biogeochemical processes in an aquifer system.</title>
        <authorList>
            <person name="Anantharaman K."/>
            <person name="Brown C.T."/>
            <person name="Hug L.A."/>
            <person name="Sharon I."/>
            <person name="Castelle C.J."/>
            <person name="Probst A.J."/>
            <person name="Thomas B.C."/>
            <person name="Singh A."/>
            <person name="Wilkins M.J."/>
            <person name="Karaoz U."/>
            <person name="Brodie E.L."/>
            <person name="Williams K.H."/>
            <person name="Hubbard S.S."/>
            <person name="Banfield J.F."/>
        </authorList>
    </citation>
    <scope>NUCLEOTIDE SEQUENCE [LARGE SCALE GENOMIC DNA]</scope>
</reference>
<sequence length="104" mass="11588">MYIKVRVRANARRERLEAVSSASLKISVREKAEGNAANRRVAELVALHFNVPARSVRIVSGHRFPSKLFSVPVPVLGSDREPRKAKRPRRKAGALAQVLVRRPG</sequence>
<dbReference type="Proteomes" id="UP000178572">
    <property type="component" value="Unassembled WGS sequence"/>
</dbReference>
<proteinExistence type="inferred from homology"/>
<evidence type="ECO:0000256" key="1">
    <source>
        <dbReference type="ARBA" id="ARBA00010364"/>
    </source>
</evidence>
<evidence type="ECO:0000313" key="3">
    <source>
        <dbReference type="Proteomes" id="UP000178572"/>
    </source>
</evidence>
<organism evidence="2 3">
    <name type="scientific">Candidatus Kaiserbacteria bacterium RIFCSPHIGHO2_02_FULL_59_21</name>
    <dbReference type="NCBI Taxonomy" id="1798500"/>
    <lineage>
        <taxon>Bacteria</taxon>
        <taxon>Candidatus Kaiseribacteriota</taxon>
    </lineage>
</organism>
<name>A0A1F6DZM8_9BACT</name>
<dbReference type="SMART" id="SM01152">
    <property type="entry name" value="DUF167"/>
    <property type="match status" value="1"/>
</dbReference>
<comment type="similarity">
    <text evidence="1">Belongs to the UPF0235 family.</text>
</comment>
<dbReference type="EMBL" id="MFLN01000035">
    <property type="protein sequence ID" value="OGG66895.1"/>
    <property type="molecule type" value="Genomic_DNA"/>
</dbReference>